<dbReference type="Proteomes" id="UP000264006">
    <property type="component" value="Plasmid pEDY32-46I"/>
</dbReference>
<reference evidence="1 2" key="1">
    <citation type="submission" date="2018-09" db="EMBL/GenBank/DDBJ databases">
        <title>Complete genome sequence of Euzebya sp. DY32-46 isolated from seawater of Pacific Ocean.</title>
        <authorList>
            <person name="Xu L."/>
            <person name="Wu Y.-H."/>
            <person name="Xu X.-W."/>
        </authorList>
    </citation>
    <scope>NUCLEOTIDE SEQUENCE [LARGE SCALE GENOMIC DNA]</scope>
    <source>
        <strain evidence="1 2">DY32-46</strain>
        <plasmid evidence="2">pedy32-46i</plasmid>
    </source>
</reference>
<dbReference type="OrthoDB" id="275217at2"/>
<name>A0A346Y5X2_9ACTN</name>
<evidence type="ECO:0000313" key="1">
    <source>
        <dbReference type="EMBL" id="AXV09869.1"/>
    </source>
</evidence>
<organism evidence="1 2">
    <name type="scientific">Euzebya pacifica</name>
    <dbReference type="NCBI Taxonomy" id="1608957"/>
    <lineage>
        <taxon>Bacteria</taxon>
        <taxon>Bacillati</taxon>
        <taxon>Actinomycetota</taxon>
        <taxon>Nitriliruptoria</taxon>
        <taxon>Euzebyales</taxon>
    </lineage>
</organism>
<protein>
    <submittedName>
        <fullName evidence="1">Uncharacterized protein</fullName>
    </submittedName>
</protein>
<keyword evidence="2" id="KW-1185">Reference proteome</keyword>
<proteinExistence type="predicted"/>
<keyword evidence="1" id="KW-0614">Plasmid</keyword>
<dbReference type="EMBL" id="CP031166">
    <property type="protein sequence ID" value="AXV09869.1"/>
    <property type="molecule type" value="Genomic_DNA"/>
</dbReference>
<gene>
    <name evidence="1" type="ORF">DVS28_b0099</name>
</gene>
<geneLocation type="plasmid" evidence="2">
    <name>pedy32-46i</name>
</geneLocation>
<accession>A0A346Y5X2</accession>
<dbReference type="KEGG" id="euz:DVS28_b0099"/>
<sequence length="105" mass="11264">MTVMFHLTPAVNVPSVLTEGLRAAAGPRTGRIADTAGVYLFTDTDAVDTALAGWFGDEFGDDVELAAFAVDTTGLDLDADAPFERRSCLPIGPERLTLLHRPDWT</sequence>
<evidence type="ECO:0000313" key="2">
    <source>
        <dbReference type="Proteomes" id="UP000264006"/>
    </source>
</evidence>
<dbReference type="RefSeq" id="WP_114594481.1">
    <property type="nucleotide sequence ID" value="NZ_CP031166.1"/>
</dbReference>
<dbReference type="AlphaFoldDB" id="A0A346Y5X2"/>